<evidence type="ECO:0000313" key="2">
    <source>
        <dbReference type="EMBL" id="MBE6832937.1"/>
    </source>
</evidence>
<dbReference type="NCBIfam" id="NF047422">
    <property type="entry name" value="YfmF_fam"/>
    <property type="match status" value="1"/>
</dbReference>
<dbReference type="InterPro" id="IPR011249">
    <property type="entry name" value="Metalloenz_LuxS/M16"/>
</dbReference>
<proteinExistence type="predicted"/>
<evidence type="ECO:0000259" key="1">
    <source>
        <dbReference type="Pfam" id="PF05193"/>
    </source>
</evidence>
<reference evidence="2" key="1">
    <citation type="submission" date="2019-04" db="EMBL/GenBank/DDBJ databases">
        <title>Evolution of Biomass-Degrading Anaerobic Consortia Revealed by Metagenomics.</title>
        <authorList>
            <person name="Peng X."/>
        </authorList>
    </citation>
    <scope>NUCLEOTIDE SEQUENCE</scope>
    <source>
        <strain evidence="2">SIG551</strain>
    </source>
</reference>
<dbReference type="EMBL" id="SVNY01000002">
    <property type="protein sequence ID" value="MBE6832937.1"/>
    <property type="molecule type" value="Genomic_DNA"/>
</dbReference>
<comment type="caution">
    <text evidence="2">The sequence shown here is derived from an EMBL/GenBank/DDBJ whole genome shotgun (WGS) entry which is preliminary data.</text>
</comment>
<dbReference type="Proteomes" id="UP000754750">
    <property type="component" value="Unassembled WGS sequence"/>
</dbReference>
<feature type="domain" description="Peptidase M16 C-terminal" evidence="1">
    <location>
        <begin position="152"/>
        <end position="324"/>
    </location>
</feature>
<evidence type="ECO:0000313" key="3">
    <source>
        <dbReference type="Proteomes" id="UP000754750"/>
    </source>
</evidence>
<protein>
    <submittedName>
        <fullName evidence="2">Insulinase family protein</fullName>
    </submittedName>
</protein>
<dbReference type="Pfam" id="PF05193">
    <property type="entry name" value="Peptidase_M16_C"/>
    <property type="match status" value="1"/>
</dbReference>
<dbReference type="Gene3D" id="3.30.830.10">
    <property type="entry name" value="Metalloenzyme, LuxS/M16 peptidase-like"/>
    <property type="match status" value="2"/>
</dbReference>
<sequence>MLPLEKETAAAHALLPFLLSRASREYPDFTRLNERLSELYGAAIHADVRKLGEAQVLSVAVAGLADRYALEGESISAELSHLLCSILFDPPLVDGLFPEDGFEQEKRQTIEMIDSDFNDKRTFARLRCEELMCDREAFGINRYGSREDVTALRREEMTKVWERVLRTARIEIMALGDCDPVPIYDSFLNAFKKLDRTPVPELHTEIIKEVAKPREFTDTMEVAQSKLVLGLRAGAAVPQDAVASTKLMSAVLGGTPSSKLFLNVREKLSLCYYCASRYDWNKGIVLIESGVETENIDRAKTEILGQLDEIRAGNVTEEELLAAKLSICNSYRTVGDYLGGLENWYVSQAFCEKIQSPEEAAEEISSVTMEQVVQAANRVVLDTVYRMVGKEEAAE</sequence>
<organism evidence="2 3">
    <name type="scientific">Faecalispora sporosphaeroides</name>
    <dbReference type="NCBI Taxonomy" id="1549"/>
    <lineage>
        <taxon>Bacteria</taxon>
        <taxon>Bacillati</taxon>
        <taxon>Bacillota</taxon>
        <taxon>Clostridia</taxon>
        <taxon>Eubacteriales</taxon>
        <taxon>Oscillospiraceae</taxon>
        <taxon>Faecalispora</taxon>
    </lineage>
</organism>
<name>A0A928Q4M3_9FIRM</name>
<dbReference type="GO" id="GO:0046872">
    <property type="term" value="F:metal ion binding"/>
    <property type="evidence" value="ECO:0007669"/>
    <property type="project" value="InterPro"/>
</dbReference>
<gene>
    <name evidence="2" type="ORF">E7512_05050</name>
</gene>
<dbReference type="InterPro" id="IPR007863">
    <property type="entry name" value="Peptidase_M16_C"/>
</dbReference>
<accession>A0A928Q4M3</accession>
<dbReference type="AlphaFoldDB" id="A0A928Q4M3"/>
<dbReference type="SUPFAM" id="SSF63411">
    <property type="entry name" value="LuxS/MPP-like metallohydrolase"/>
    <property type="match status" value="2"/>
</dbReference>